<protein>
    <submittedName>
        <fullName evidence="1">Abi-like protein</fullName>
    </submittedName>
</protein>
<dbReference type="Proteomes" id="UP000251485">
    <property type="component" value="Unassembled WGS sequence"/>
</dbReference>
<dbReference type="RefSeq" id="WP_020946532.1">
    <property type="nucleotide sequence ID" value="NZ_CAXOIF010000006.1"/>
</dbReference>
<evidence type="ECO:0000313" key="2">
    <source>
        <dbReference type="Proteomes" id="UP000251485"/>
    </source>
</evidence>
<sequence length="352" mass="41083">MAESQQPYPYTEIVNLKQKAQWIETSLSIERLLPYMRSAGYDYEKAFHQYLYNARLSKSLLFPLHILEVTLRNRIQWVLKEAFNRDDWHEDPNFIDMLKPKSKDSLQKAKSNAKSNSIDDVVASSTFEFWTFLLHADYNKFWRTNFSKFSYSNLSLSRGEFFALIKKINDFRNRIAHYEPILDQPYHARYQDILKAIGYINNEVQIWVKSHSTVELVIASQPAPSGQPKPLLKDKADIDFTIVQSSDALLPIPKSRFIYCEDKELIVDLREIAQYFLSAVDKDKTLMMDLSTLTIGDIVTNRRIKKNIAIFGDSESFLHAKKIFQSKKIKYLVVTNSNNLVRGIIEKPHRQI</sequence>
<name>A0A2X1X4S3_PROMI</name>
<proteinExistence type="predicted"/>
<accession>A0A2X1X4S3</accession>
<dbReference type="EMBL" id="UAUE01000005">
    <property type="protein sequence ID" value="SPY94771.1"/>
    <property type="molecule type" value="Genomic_DNA"/>
</dbReference>
<organism evidence="1 2">
    <name type="scientific">Proteus mirabilis</name>
    <dbReference type="NCBI Taxonomy" id="584"/>
    <lineage>
        <taxon>Bacteria</taxon>
        <taxon>Pseudomonadati</taxon>
        <taxon>Pseudomonadota</taxon>
        <taxon>Gammaproteobacteria</taxon>
        <taxon>Enterobacterales</taxon>
        <taxon>Morganellaceae</taxon>
        <taxon>Proteus</taxon>
    </lineage>
</organism>
<evidence type="ECO:0000313" key="1">
    <source>
        <dbReference type="EMBL" id="SPY94771.1"/>
    </source>
</evidence>
<dbReference type="AlphaFoldDB" id="A0A2X1X4S3"/>
<reference evidence="1 2" key="1">
    <citation type="submission" date="2018-06" db="EMBL/GenBank/DDBJ databases">
        <authorList>
            <consortium name="Pathogen Informatics"/>
            <person name="Doyle S."/>
        </authorList>
    </citation>
    <scope>NUCLEOTIDE SEQUENCE [LARGE SCALE GENOMIC DNA]</scope>
    <source>
        <strain evidence="1 2">NCTC10975</strain>
    </source>
</reference>
<gene>
    <name evidence="1" type="ORF">NCTC10975_01121</name>
</gene>